<dbReference type="AlphaFoldDB" id="A0AA46SBG4"/>
<keyword evidence="3 5" id="KW-1133">Transmembrane helix</keyword>
<feature type="transmembrane region" description="Helical" evidence="5">
    <location>
        <begin position="20"/>
        <end position="44"/>
    </location>
</feature>
<comment type="subcellular location">
    <subcellularLocation>
        <location evidence="1">Cell membrane</location>
        <topology evidence="1">Multi-pass membrane protein</topology>
    </subcellularLocation>
</comment>
<feature type="transmembrane region" description="Helical" evidence="5">
    <location>
        <begin position="88"/>
        <end position="107"/>
    </location>
</feature>
<dbReference type="InterPro" id="IPR020846">
    <property type="entry name" value="MFS_dom"/>
</dbReference>
<feature type="transmembrane region" description="Helical" evidence="5">
    <location>
        <begin position="276"/>
        <end position="294"/>
    </location>
</feature>
<proteinExistence type="predicted"/>
<dbReference type="KEGG" id="rav:AAT18_16075"/>
<feature type="transmembrane region" description="Helical" evidence="5">
    <location>
        <begin position="113"/>
        <end position="135"/>
    </location>
</feature>
<feature type="transmembrane region" description="Helical" evidence="5">
    <location>
        <begin position="207"/>
        <end position="227"/>
    </location>
</feature>
<dbReference type="EMBL" id="CP106982">
    <property type="protein sequence ID" value="UYF96545.1"/>
    <property type="molecule type" value="Genomic_DNA"/>
</dbReference>
<feature type="transmembrane region" description="Helical" evidence="5">
    <location>
        <begin position="233"/>
        <end position="255"/>
    </location>
</feature>
<dbReference type="PROSITE" id="PS50850">
    <property type="entry name" value="MFS"/>
    <property type="match status" value="1"/>
</dbReference>
<feature type="transmembrane region" description="Helical" evidence="5">
    <location>
        <begin position="497"/>
        <end position="520"/>
    </location>
</feature>
<evidence type="ECO:0000259" key="6">
    <source>
        <dbReference type="PROSITE" id="PS50850"/>
    </source>
</evidence>
<reference evidence="7" key="1">
    <citation type="submission" date="2022-09" db="EMBL/GenBank/DDBJ databases">
        <title>The genome sequence of Rhodococcus aetherivorans N1.</title>
        <authorList>
            <person name="Jiang W."/>
        </authorList>
    </citation>
    <scope>NUCLEOTIDE SEQUENCE</scope>
    <source>
        <strain evidence="7">N1</strain>
    </source>
</reference>
<protein>
    <submittedName>
        <fullName evidence="7">MFS transporter</fullName>
    </submittedName>
</protein>
<dbReference type="PANTHER" id="PTHR42718">
    <property type="entry name" value="MAJOR FACILITATOR SUPERFAMILY MULTIDRUG TRANSPORTER MFSC"/>
    <property type="match status" value="1"/>
</dbReference>
<organism evidence="7 8">
    <name type="scientific">Rhodococcus aetherivorans</name>
    <dbReference type="NCBI Taxonomy" id="191292"/>
    <lineage>
        <taxon>Bacteria</taxon>
        <taxon>Bacillati</taxon>
        <taxon>Actinomycetota</taxon>
        <taxon>Actinomycetes</taxon>
        <taxon>Mycobacteriales</taxon>
        <taxon>Nocardiaceae</taxon>
        <taxon>Rhodococcus</taxon>
    </lineage>
</organism>
<dbReference type="Pfam" id="PF07690">
    <property type="entry name" value="MFS_1"/>
    <property type="match status" value="1"/>
</dbReference>
<name>A0AA46SBG4_9NOCA</name>
<feature type="domain" description="Major facilitator superfamily (MFS) profile" evidence="6">
    <location>
        <begin position="22"/>
        <end position="524"/>
    </location>
</feature>
<dbReference type="RefSeq" id="WP_006943873.1">
    <property type="nucleotide sequence ID" value="NZ_CAVJ010000207.1"/>
</dbReference>
<dbReference type="SUPFAM" id="SSF103473">
    <property type="entry name" value="MFS general substrate transporter"/>
    <property type="match status" value="1"/>
</dbReference>
<feature type="transmembrane region" description="Helical" evidence="5">
    <location>
        <begin position="339"/>
        <end position="358"/>
    </location>
</feature>
<evidence type="ECO:0000256" key="2">
    <source>
        <dbReference type="ARBA" id="ARBA00022692"/>
    </source>
</evidence>
<evidence type="ECO:0000256" key="1">
    <source>
        <dbReference type="ARBA" id="ARBA00004651"/>
    </source>
</evidence>
<evidence type="ECO:0000313" key="8">
    <source>
        <dbReference type="Proteomes" id="UP001163947"/>
    </source>
</evidence>
<evidence type="ECO:0000256" key="4">
    <source>
        <dbReference type="ARBA" id="ARBA00023136"/>
    </source>
</evidence>
<dbReference type="Proteomes" id="UP001163947">
    <property type="component" value="Chromosome"/>
</dbReference>
<evidence type="ECO:0000256" key="3">
    <source>
        <dbReference type="ARBA" id="ARBA00022989"/>
    </source>
</evidence>
<dbReference type="GO" id="GO:0005886">
    <property type="term" value="C:plasma membrane"/>
    <property type="evidence" value="ECO:0007669"/>
    <property type="project" value="UniProtKB-SubCell"/>
</dbReference>
<dbReference type="PANTHER" id="PTHR42718:SF42">
    <property type="entry name" value="EXPORT PROTEIN"/>
    <property type="match status" value="1"/>
</dbReference>
<feature type="transmembrane region" description="Helical" evidence="5">
    <location>
        <begin position="174"/>
        <end position="195"/>
    </location>
</feature>
<evidence type="ECO:0000256" key="5">
    <source>
        <dbReference type="SAM" id="Phobius"/>
    </source>
</evidence>
<accession>A0AA46SBG4</accession>
<feature type="transmembrane region" description="Helical" evidence="5">
    <location>
        <begin position="147"/>
        <end position="168"/>
    </location>
</feature>
<keyword evidence="4 5" id="KW-0472">Membrane</keyword>
<keyword evidence="2 5" id="KW-0812">Transmembrane</keyword>
<feature type="transmembrane region" description="Helical" evidence="5">
    <location>
        <begin position="364"/>
        <end position="382"/>
    </location>
</feature>
<dbReference type="InterPro" id="IPR011701">
    <property type="entry name" value="MFS"/>
</dbReference>
<dbReference type="GO" id="GO:0022857">
    <property type="term" value="F:transmembrane transporter activity"/>
    <property type="evidence" value="ECO:0007669"/>
    <property type="project" value="InterPro"/>
</dbReference>
<feature type="transmembrane region" description="Helical" evidence="5">
    <location>
        <begin position="64"/>
        <end position="81"/>
    </location>
</feature>
<dbReference type="InterPro" id="IPR036259">
    <property type="entry name" value="MFS_trans_sf"/>
</dbReference>
<evidence type="ECO:0000313" key="7">
    <source>
        <dbReference type="EMBL" id="UYF96545.1"/>
    </source>
</evidence>
<dbReference type="CDD" id="cd17321">
    <property type="entry name" value="MFS_MMR_MDR_like"/>
    <property type="match status" value="1"/>
</dbReference>
<dbReference type="Gene3D" id="1.20.1250.20">
    <property type="entry name" value="MFS general substrate transporter like domains"/>
    <property type="match status" value="2"/>
</dbReference>
<dbReference type="GeneID" id="83621288"/>
<gene>
    <name evidence="7" type="ORF">OCS65_12685</name>
</gene>
<sequence length="524" mass="52750">MTSILTRSTADPTRPYPRRWAGLAVLCLSLLIVVMANTALIVAAPSMLRELRLTSTDMQWVIDGYTVPYAALMLLAGVLGDRYGRRRALLAGLAVFAAGAVFGSLAGTATEVIVARITMGVGAAVIMPATLSLLVAMFPASERPRAIAAWAATSGLAIALGPLLAGWLLEQHAWGSTFLINVPIAAFAAVAALALVPPSRAEHLTRIDWAGGALSVAAVGALVFGIIEGFHFGWNATSLGSLAVAALAGAAFVAWELRHPQPLLDLGRVTDRSVGGACLSVLLLFLASFGAIYFVAQHFQFVFGYSPLDTGLRLLPLAGAVSIGSAVSGRLAPRLGARVAIGAGTAVAAAGVLALALVDDGSGYGLFLVSLVLLGLGIGLAAPPATDLVMSGFPESDLGAAGGLNDTAVELGGSLGIAVLGSVLATTYQREISGFLTGLPLATLDGPMAAQADAAVAAAGDSVGGAAIVAEELAKNPFVSSYAQPLLDASASAFSQAITSASLVGGLALAVGAVVVVAVLPRRG</sequence>